<dbReference type="Pfam" id="PF13460">
    <property type="entry name" value="NAD_binding_10"/>
    <property type="match status" value="1"/>
</dbReference>
<feature type="compositionally biased region" description="Basic and acidic residues" evidence="5">
    <location>
        <begin position="355"/>
        <end position="365"/>
    </location>
</feature>
<evidence type="ECO:0000256" key="4">
    <source>
        <dbReference type="ARBA" id="ARBA00022946"/>
    </source>
</evidence>
<dbReference type="Proteomes" id="UP000504603">
    <property type="component" value="Unplaced"/>
</dbReference>
<evidence type="ECO:0000313" key="8">
    <source>
        <dbReference type="RefSeq" id="XP_022136225.1"/>
    </source>
</evidence>
<comment type="subcellular location">
    <subcellularLocation>
        <location evidence="1">Plastid</location>
        <location evidence="1">Chloroplast</location>
    </subcellularLocation>
</comment>
<dbReference type="GeneID" id="111007973"/>
<dbReference type="GO" id="GO:0009507">
    <property type="term" value="C:chloroplast"/>
    <property type="evidence" value="ECO:0007669"/>
    <property type="project" value="UniProtKB-SubCell"/>
</dbReference>
<accession>A0A6J1C3A6</accession>
<dbReference type="AlphaFoldDB" id="A0A6J1C3A6"/>
<protein>
    <submittedName>
        <fullName evidence="8">Protein TIC 62, chloroplastic</fullName>
    </submittedName>
</protein>
<evidence type="ECO:0000256" key="5">
    <source>
        <dbReference type="SAM" id="MobiDB-lite"/>
    </source>
</evidence>
<keyword evidence="3" id="KW-0934">Plastid</keyword>
<keyword evidence="4" id="KW-0809">Transit peptide</keyword>
<dbReference type="SUPFAM" id="SSF51735">
    <property type="entry name" value="NAD(P)-binding Rossmann-fold domains"/>
    <property type="match status" value="1"/>
</dbReference>
<dbReference type="PANTHER" id="PTHR47285:SF1">
    <property type="entry name" value="PROTEIN TIC 62, CHLOROPLASTIC"/>
    <property type="match status" value="1"/>
</dbReference>
<feature type="compositionally biased region" description="Polar residues" evidence="5">
    <location>
        <begin position="404"/>
        <end position="414"/>
    </location>
</feature>
<dbReference type="KEGG" id="mcha:111007973"/>
<evidence type="ECO:0000259" key="6">
    <source>
        <dbReference type="Pfam" id="PF13460"/>
    </source>
</evidence>
<gene>
    <name evidence="8" type="primary">LOC111007973</name>
</gene>
<dbReference type="OrthoDB" id="419598at2759"/>
<evidence type="ECO:0000256" key="1">
    <source>
        <dbReference type="ARBA" id="ARBA00004229"/>
    </source>
</evidence>
<dbReference type="InterPro" id="IPR036291">
    <property type="entry name" value="NAD(P)-bd_dom_sf"/>
</dbReference>
<dbReference type="Gene3D" id="3.40.50.720">
    <property type="entry name" value="NAD(P)-binding Rossmann-like Domain"/>
    <property type="match status" value="1"/>
</dbReference>
<feature type="compositionally biased region" description="Low complexity" evidence="5">
    <location>
        <begin position="452"/>
        <end position="461"/>
    </location>
</feature>
<dbReference type="InterPro" id="IPR016040">
    <property type="entry name" value="NAD(P)-bd_dom"/>
</dbReference>
<dbReference type="RefSeq" id="XP_022136225.1">
    <property type="nucleotide sequence ID" value="XM_022280533.1"/>
</dbReference>
<keyword evidence="7" id="KW-1185">Reference proteome</keyword>
<dbReference type="InterPro" id="IPR044719">
    <property type="entry name" value="TIC62"/>
</dbReference>
<evidence type="ECO:0000256" key="2">
    <source>
        <dbReference type="ARBA" id="ARBA00022528"/>
    </source>
</evidence>
<dbReference type="PANTHER" id="PTHR47285">
    <property type="entry name" value="PROTEIN TIC 62, CHLOROPLASTIC"/>
    <property type="match status" value="1"/>
</dbReference>
<feature type="region of interest" description="Disordered" evidence="5">
    <location>
        <begin position="335"/>
        <end position="369"/>
    </location>
</feature>
<proteinExistence type="predicted"/>
<dbReference type="CDD" id="cd05243">
    <property type="entry name" value="SDR_a5"/>
    <property type="match status" value="1"/>
</dbReference>
<evidence type="ECO:0000313" key="7">
    <source>
        <dbReference type="Proteomes" id="UP000504603"/>
    </source>
</evidence>
<feature type="domain" description="NAD(P)-binding" evidence="6">
    <location>
        <begin position="89"/>
        <end position="293"/>
    </location>
</feature>
<sequence>MEGTCSSLRSPALTTVPSSLSRSGFIDKPLLQGQALKLSNKKTYPFAGRLKFLHVRAQASSTNNLSLEAAAAIPKKEDLKDEDLVFVAGATGRVGSRTVRELLKLGFRVRAGVRSSQKGKTLAESVKQIKLDEAVEKLETVVCDLEKPDQIGPAIGNASIVICCIGASEKEIFDITGPYRIDYLATKNLVEAATVAKVKHFVLLTSLGTNKIGFPAAILNLFWGVLLWKRKAEEALIASGLPYTIVRPGGMERPTDAFKETHNTTLSPEDTLFGGLVSNLQVAELMACIAKNPDLSYYKVVEVVAETTAPLTPLEDLLKGVPSKVANAFPEKEYGAARIIDPPPQSVSSEQSSISKEKEPAEANVKKQSSSPYIVYEDLKPPTSPTPAAPVAKTDLNVVGVSESVPSAQTSSGEVSAEISEANSPPAPVSRPLSPYVAYEDLKPPTSPSPSAPTLSFSSTSLVNGPPQPASQIPEAENAKSETHNPEPKKQPLSPYTMYEDLKPPASPTPSL</sequence>
<feature type="region of interest" description="Disordered" evidence="5">
    <location>
        <begin position="404"/>
        <end position="512"/>
    </location>
</feature>
<name>A0A6J1C3A6_MOMCH</name>
<reference evidence="8" key="1">
    <citation type="submission" date="2025-08" db="UniProtKB">
        <authorList>
            <consortium name="RefSeq"/>
        </authorList>
    </citation>
    <scope>IDENTIFICATION</scope>
    <source>
        <strain evidence="8">OHB3-1</strain>
    </source>
</reference>
<evidence type="ECO:0000256" key="3">
    <source>
        <dbReference type="ARBA" id="ARBA00022640"/>
    </source>
</evidence>
<feature type="compositionally biased region" description="Basic and acidic residues" evidence="5">
    <location>
        <begin position="477"/>
        <end position="490"/>
    </location>
</feature>
<dbReference type="FunFam" id="3.40.50.720:FF:000499">
    <property type="entry name" value="Protein TIC 62, chloroplastic"/>
    <property type="match status" value="1"/>
</dbReference>
<organism evidence="7 8">
    <name type="scientific">Momordica charantia</name>
    <name type="common">Bitter gourd</name>
    <name type="synonym">Balsam pear</name>
    <dbReference type="NCBI Taxonomy" id="3673"/>
    <lineage>
        <taxon>Eukaryota</taxon>
        <taxon>Viridiplantae</taxon>
        <taxon>Streptophyta</taxon>
        <taxon>Embryophyta</taxon>
        <taxon>Tracheophyta</taxon>
        <taxon>Spermatophyta</taxon>
        <taxon>Magnoliopsida</taxon>
        <taxon>eudicotyledons</taxon>
        <taxon>Gunneridae</taxon>
        <taxon>Pentapetalae</taxon>
        <taxon>rosids</taxon>
        <taxon>fabids</taxon>
        <taxon>Cucurbitales</taxon>
        <taxon>Cucurbitaceae</taxon>
        <taxon>Momordiceae</taxon>
        <taxon>Momordica</taxon>
    </lineage>
</organism>
<keyword evidence="2" id="KW-0150">Chloroplast</keyword>